<dbReference type="InterPro" id="IPR005821">
    <property type="entry name" value="Ion_trans_dom"/>
</dbReference>
<gene>
    <name evidence="9" type="primary">Cacna1h</name>
    <name evidence="9" type="ORF">SNAT2548_LOCUS32753</name>
</gene>
<keyword evidence="5 7" id="KW-0472">Membrane</keyword>
<keyword evidence="2 7" id="KW-0812">Transmembrane</keyword>
<feature type="domain" description="EF-hand" evidence="8">
    <location>
        <begin position="281"/>
        <end position="316"/>
    </location>
</feature>
<dbReference type="CDD" id="cd00051">
    <property type="entry name" value="EFh"/>
    <property type="match status" value="1"/>
</dbReference>
<organism evidence="9 10">
    <name type="scientific">Symbiodinium natans</name>
    <dbReference type="NCBI Taxonomy" id="878477"/>
    <lineage>
        <taxon>Eukaryota</taxon>
        <taxon>Sar</taxon>
        <taxon>Alveolata</taxon>
        <taxon>Dinophyceae</taxon>
        <taxon>Suessiales</taxon>
        <taxon>Symbiodiniaceae</taxon>
        <taxon>Symbiodinium</taxon>
    </lineage>
</organism>
<keyword evidence="4 7" id="KW-1133">Transmembrane helix</keyword>
<dbReference type="Proteomes" id="UP000604046">
    <property type="component" value="Unassembled WGS sequence"/>
</dbReference>
<comment type="subcellular location">
    <subcellularLocation>
        <location evidence="1">Membrane</location>
        <topology evidence="1">Multi-pass membrane protein</topology>
    </subcellularLocation>
</comment>
<dbReference type="GO" id="GO:0005248">
    <property type="term" value="F:voltage-gated sodium channel activity"/>
    <property type="evidence" value="ECO:0007669"/>
    <property type="project" value="TreeGrafter"/>
</dbReference>
<dbReference type="GO" id="GO:0005509">
    <property type="term" value="F:calcium ion binding"/>
    <property type="evidence" value="ECO:0007669"/>
    <property type="project" value="InterPro"/>
</dbReference>
<dbReference type="Gene3D" id="1.10.287.70">
    <property type="match status" value="1"/>
</dbReference>
<dbReference type="InterPro" id="IPR018247">
    <property type="entry name" value="EF_Hand_1_Ca_BS"/>
</dbReference>
<dbReference type="GO" id="GO:0001518">
    <property type="term" value="C:voltage-gated sodium channel complex"/>
    <property type="evidence" value="ECO:0007669"/>
    <property type="project" value="TreeGrafter"/>
</dbReference>
<evidence type="ECO:0000256" key="2">
    <source>
        <dbReference type="ARBA" id="ARBA00022692"/>
    </source>
</evidence>
<dbReference type="InterPro" id="IPR027359">
    <property type="entry name" value="Volt_channel_dom_sf"/>
</dbReference>
<feature type="region of interest" description="Disordered" evidence="6">
    <location>
        <begin position="364"/>
        <end position="438"/>
    </location>
</feature>
<dbReference type="PANTHER" id="PTHR10037:SF62">
    <property type="entry name" value="SODIUM CHANNEL PROTEIN 60E"/>
    <property type="match status" value="1"/>
</dbReference>
<dbReference type="Pfam" id="PF00520">
    <property type="entry name" value="Ion_trans"/>
    <property type="match status" value="1"/>
</dbReference>
<reference evidence="9" key="1">
    <citation type="submission" date="2021-02" db="EMBL/GenBank/DDBJ databases">
        <authorList>
            <person name="Dougan E. K."/>
            <person name="Rhodes N."/>
            <person name="Thang M."/>
            <person name="Chan C."/>
        </authorList>
    </citation>
    <scope>NUCLEOTIDE SEQUENCE</scope>
</reference>
<feature type="region of interest" description="Disordered" evidence="6">
    <location>
        <begin position="540"/>
        <end position="609"/>
    </location>
</feature>
<dbReference type="Gene3D" id="1.10.238.10">
    <property type="entry name" value="EF-hand"/>
    <property type="match status" value="1"/>
</dbReference>
<dbReference type="AlphaFoldDB" id="A0A812UM16"/>
<dbReference type="SMART" id="SM00054">
    <property type="entry name" value="EFh"/>
    <property type="match status" value="2"/>
</dbReference>
<dbReference type="OrthoDB" id="446804at2759"/>
<feature type="compositionally biased region" description="Polar residues" evidence="6">
    <location>
        <begin position="383"/>
        <end position="395"/>
    </location>
</feature>
<dbReference type="Pfam" id="PF13499">
    <property type="entry name" value="EF-hand_7"/>
    <property type="match status" value="1"/>
</dbReference>
<evidence type="ECO:0000256" key="3">
    <source>
        <dbReference type="ARBA" id="ARBA00022837"/>
    </source>
</evidence>
<sequence length="609" mass="68177">MAANRDEEIAGLRLLRDSLYTVEYALWCYVKRLKVLRDSMLVIDLFILICGFAELIMSTDGGNIVLENFSLLRILRIARIMRLLKLFRRFSYLKELRKLLSMATSCMRTLCWSFLFCFMVMTIWAMLMVDLVQPLILELGKAGEFNDCEQCLRAAASVMNANLLLFKTVIAGDGWGKIAVPVIEAYPATAVIFVGSLLTLVFGVLNLIVAVVVDTFAEAREKDVMNRAEEMETDIEMDKKFLQKIFDRVDEDGSGELTLSELIEGARKDAEFQSRLRVMDIDEADLQQLFQMIDIDDSGTVERDEFIQPLSRWVHDSKTAPRFIKYNLMRSLHEQEKLKKLTEVRFEQMNSHIQRIALSLGVRLERPSTRSERRGSHQKTSIRRSSSGCARQNQAADALPGDDQSTLPSPTEANSQYDEGSSSMPVQSAHQEPSMLTQSTQDLEQVGNTLDFSNFKDLYFKNRRSKQEDSHQLLEAVGPELPEPSGLPAEGLGDENLDGVLNSTLQAAEELVAEAASAALARAGYTLHLRLKAMLRNGSVDETQEDEDDGGSALSPRCIAGHMGPDPSQGPFRPRAEPHAADMPCQVPQQPQPPVPSQGAARHRWMVAV</sequence>
<evidence type="ECO:0000313" key="9">
    <source>
        <dbReference type="EMBL" id="CAE7574100.1"/>
    </source>
</evidence>
<dbReference type="PROSITE" id="PS00018">
    <property type="entry name" value="EF_HAND_1"/>
    <property type="match status" value="2"/>
</dbReference>
<evidence type="ECO:0000256" key="7">
    <source>
        <dbReference type="SAM" id="Phobius"/>
    </source>
</evidence>
<evidence type="ECO:0000259" key="8">
    <source>
        <dbReference type="PROSITE" id="PS50222"/>
    </source>
</evidence>
<proteinExistence type="predicted"/>
<dbReference type="SUPFAM" id="SSF81324">
    <property type="entry name" value="Voltage-gated potassium channels"/>
    <property type="match status" value="1"/>
</dbReference>
<evidence type="ECO:0000313" key="10">
    <source>
        <dbReference type="Proteomes" id="UP000604046"/>
    </source>
</evidence>
<keyword evidence="10" id="KW-1185">Reference proteome</keyword>
<keyword evidence="3" id="KW-0106">Calcium</keyword>
<accession>A0A812UM16</accession>
<feature type="transmembrane region" description="Helical" evidence="7">
    <location>
        <begin position="190"/>
        <end position="217"/>
    </location>
</feature>
<feature type="domain" description="EF-hand" evidence="8">
    <location>
        <begin position="237"/>
        <end position="272"/>
    </location>
</feature>
<dbReference type="InterPro" id="IPR043203">
    <property type="entry name" value="VGCC_Ca_Na"/>
</dbReference>
<dbReference type="EMBL" id="CAJNDS010002723">
    <property type="protein sequence ID" value="CAE7574100.1"/>
    <property type="molecule type" value="Genomic_DNA"/>
</dbReference>
<name>A0A812UM16_9DINO</name>
<evidence type="ECO:0000256" key="1">
    <source>
        <dbReference type="ARBA" id="ARBA00004141"/>
    </source>
</evidence>
<dbReference type="SUPFAM" id="SSF47473">
    <property type="entry name" value="EF-hand"/>
    <property type="match status" value="1"/>
</dbReference>
<comment type="caution">
    <text evidence="9">The sequence shown here is derived from an EMBL/GenBank/DDBJ whole genome shotgun (WGS) entry which is preliminary data.</text>
</comment>
<feature type="compositionally biased region" description="Polar residues" evidence="6">
    <location>
        <begin position="403"/>
        <end position="438"/>
    </location>
</feature>
<evidence type="ECO:0000256" key="6">
    <source>
        <dbReference type="SAM" id="MobiDB-lite"/>
    </source>
</evidence>
<dbReference type="InterPro" id="IPR002048">
    <property type="entry name" value="EF_hand_dom"/>
</dbReference>
<evidence type="ECO:0000256" key="4">
    <source>
        <dbReference type="ARBA" id="ARBA00022989"/>
    </source>
</evidence>
<dbReference type="Gene3D" id="1.20.120.350">
    <property type="entry name" value="Voltage-gated potassium channels. Chain C"/>
    <property type="match status" value="1"/>
</dbReference>
<protein>
    <submittedName>
        <fullName evidence="9">Cacna1h protein</fullName>
    </submittedName>
</protein>
<feature type="compositionally biased region" description="Basic and acidic residues" evidence="6">
    <location>
        <begin position="364"/>
        <end position="375"/>
    </location>
</feature>
<evidence type="ECO:0000256" key="5">
    <source>
        <dbReference type="ARBA" id="ARBA00023136"/>
    </source>
</evidence>
<feature type="transmembrane region" description="Helical" evidence="7">
    <location>
        <begin position="109"/>
        <end position="129"/>
    </location>
</feature>
<dbReference type="PROSITE" id="PS50222">
    <property type="entry name" value="EF_HAND_2"/>
    <property type="match status" value="2"/>
</dbReference>
<dbReference type="InterPro" id="IPR011992">
    <property type="entry name" value="EF-hand-dom_pair"/>
</dbReference>
<dbReference type="PANTHER" id="PTHR10037">
    <property type="entry name" value="VOLTAGE-GATED CATION CHANNEL CALCIUM AND SODIUM"/>
    <property type="match status" value="1"/>
</dbReference>